<feature type="domain" description="DUF5575" evidence="2">
    <location>
        <begin position="133"/>
        <end position="209"/>
    </location>
</feature>
<comment type="caution">
    <text evidence="3">The sequence shown here is derived from an EMBL/GenBank/DDBJ whole genome shotgun (WGS) entry which is preliminary data.</text>
</comment>
<proteinExistence type="predicted"/>
<keyword evidence="4" id="KW-1185">Reference proteome</keyword>
<dbReference type="InterPro" id="IPR018289">
    <property type="entry name" value="MULE_transposase_dom"/>
</dbReference>
<protein>
    <submittedName>
        <fullName evidence="3">MULE domain-containing protein</fullName>
    </submittedName>
</protein>
<gene>
    <name evidence="3" type="ORF">GCK32_009237</name>
</gene>
<accession>A0AAN8GFE3</accession>
<dbReference type="PANTHER" id="PTHR33977">
    <property type="entry name" value="ZINC ION BINDING PROTEIN"/>
    <property type="match status" value="1"/>
</dbReference>
<dbReference type="InterPro" id="IPR049218">
    <property type="entry name" value="DUF5575_C"/>
</dbReference>
<evidence type="ECO:0000259" key="1">
    <source>
        <dbReference type="Pfam" id="PF10551"/>
    </source>
</evidence>
<dbReference type="Pfam" id="PF10551">
    <property type="entry name" value="MULE"/>
    <property type="match status" value="1"/>
</dbReference>
<dbReference type="PANTHER" id="PTHR33977:SF1">
    <property type="entry name" value="ZINC ION BINDING PROTEIN"/>
    <property type="match status" value="1"/>
</dbReference>
<sequence length="374" mass="43233">MVDEILVKSNSIDDTFNLTCYSLRLATVVVPDEWDKGLPAAFLLTNRMTEEEAELLFMEIKKMVPSFDPTYFMSDDANAFFNGFRRVFPQSTARKLLCVYHVVKAIERNCKTKLHDGRLQKTMRDSIVNKVRELCRTTDHSIFSARYSDLLAHLKESGETELLDYFERTWSPRTQHWGAFARRYSAMNTSMLIERFHRRLKHEVLGSKGNVRVDTLLDALVTLVPDMQEEREIKMSRGLWEGRHRLQEQHKAHALAIKMSVRKFSIIIVKRTAVMFARTDIIVTVKATRSQESHVPIFTLPLYAPEGKLTAFEDYCDPSAVQSEDWHEHLLDENANIVDENSGIGRETEVLQNMLQELDLITAAMRSHILQLKP</sequence>
<name>A0AAN8GFE3_TRICO</name>
<dbReference type="Proteomes" id="UP001331761">
    <property type="component" value="Unassembled WGS sequence"/>
</dbReference>
<feature type="domain" description="MULE transposase" evidence="1">
    <location>
        <begin position="11"/>
        <end position="104"/>
    </location>
</feature>
<organism evidence="3 4">
    <name type="scientific">Trichostrongylus colubriformis</name>
    <name type="common">Black scour worm</name>
    <dbReference type="NCBI Taxonomy" id="6319"/>
    <lineage>
        <taxon>Eukaryota</taxon>
        <taxon>Metazoa</taxon>
        <taxon>Ecdysozoa</taxon>
        <taxon>Nematoda</taxon>
        <taxon>Chromadorea</taxon>
        <taxon>Rhabditida</taxon>
        <taxon>Rhabditina</taxon>
        <taxon>Rhabditomorpha</taxon>
        <taxon>Strongyloidea</taxon>
        <taxon>Trichostrongylidae</taxon>
        <taxon>Trichostrongylus</taxon>
    </lineage>
</organism>
<dbReference type="Pfam" id="PF20784">
    <property type="entry name" value="DUF5575_C"/>
    <property type="match status" value="1"/>
</dbReference>
<reference evidence="3 4" key="1">
    <citation type="submission" date="2019-10" db="EMBL/GenBank/DDBJ databases">
        <title>Assembly and Annotation for the nematode Trichostrongylus colubriformis.</title>
        <authorList>
            <person name="Martin J."/>
        </authorList>
    </citation>
    <scope>NUCLEOTIDE SEQUENCE [LARGE SCALE GENOMIC DNA]</scope>
    <source>
        <strain evidence="3">G859</strain>
        <tissue evidence="3">Whole worm</tissue>
    </source>
</reference>
<dbReference type="AlphaFoldDB" id="A0AAN8GFE3"/>
<evidence type="ECO:0000313" key="4">
    <source>
        <dbReference type="Proteomes" id="UP001331761"/>
    </source>
</evidence>
<evidence type="ECO:0000313" key="3">
    <source>
        <dbReference type="EMBL" id="KAK5986918.1"/>
    </source>
</evidence>
<evidence type="ECO:0000259" key="2">
    <source>
        <dbReference type="Pfam" id="PF20784"/>
    </source>
</evidence>
<dbReference type="EMBL" id="WIXE01000065">
    <property type="protein sequence ID" value="KAK5986918.1"/>
    <property type="molecule type" value="Genomic_DNA"/>
</dbReference>